<name>A0A7Z0C673_9ACTN</name>
<dbReference type="PANTHER" id="PTHR43667">
    <property type="entry name" value="CYCLOPROPANE-FATTY-ACYL-PHOSPHOLIPID SYNTHASE"/>
    <property type="match status" value="1"/>
</dbReference>
<dbReference type="AlphaFoldDB" id="A0A7Z0C673"/>
<evidence type="ECO:0000256" key="6">
    <source>
        <dbReference type="SAM" id="MobiDB-lite"/>
    </source>
</evidence>
<evidence type="ECO:0000256" key="3">
    <source>
        <dbReference type="ARBA" id="ARBA00022679"/>
    </source>
</evidence>
<dbReference type="InterPro" id="IPR050723">
    <property type="entry name" value="CFA/CMAS"/>
</dbReference>
<keyword evidence="5" id="KW-0443">Lipid metabolism</keyword>
<sequence length="445" mass="49194">MTETPARPTTPPDTTRWPGLDAPATGPRTRVSAAVARKLFCGAVERLDVTVHLEGRTLGRGGPEMTIHHPEEFFARVGRHQLIGFGEAYLTGAWDAPDLGGFLTVLAAEISDLVPRPLQSMRSVIVKRPPRRQRSSKQNSRSNIAHHYDLSNDLFRLFLDETLSYSAALWDTSVSTVPDTLNGRPGSRLQAAPPGTVATDSLAEASGRKIERLLDAAGVTEGTSVLEIGTGWGELAIRAARRGATVHSITLSSEQLALAEERIAEAGYADRVTVALCDYRDLEAPVGPHGATGYDAVVSVEMIEAVGHEYWRTYFETIDKVLAPGGKVAIQAITMPHDRMLATRNTYTWIHKYIFPGGLLPSVEAVDEVTREHTSLRLVERFQFGSHYAETLRLWDEAFLARADEVVALGFDDVFLRMWHFYLEYSRAGFASGYIDDYQLLWERA</sequence>
<dbReference type="Gene3D" id="3.40.50.150">
    <property type="entry name" value="Vaccinia Virus protein VP39"/>
    <property type="match status" value="1"/>
</dbReference>
<dbReference type="EMBL" id="JACBZI010000001">
    <property type="protein sequence ID" value="NYI11889.1"/>
    <property type="molecule type" value="Genomic_DNA"/>
</dbReference>
<dbReference type="Pfam" id="PF02353">
    <property type="entry name" value="CMAS"/>
    <property type="match status" value="1"/>
</dbReference>
<dbReference type="CDD" id="cd02440">
    <property type="entry name" value="AdoMet_MTases"/>
    <property type="match status" value="1"/>
</dbReference>
<reference evidence="7 8" key="1">
    <citation type="submission" date="2020-07" db="EMBL/GenBank/DDBJ databases">
        <title>Sequencing the genomes of 1000 actinobacteria strains.</title>
        <authorList>
            <person name="Klenk H.-P."/>
        </authorList>
    </citation>
    <scope>NUCLEOTIDE SEQUENCE [LARGE SCALE GENOMIC DNA]</scope>
    <source>
        <strain evidence="7 8">DSM 18248</strain>
    </source>
</reference>
<dbReference type="InterPro" id="IPR029063">
    <property type="entry name" value="SAM-dependent_MTases_sf"/>
</dbReference>
<keyword evidence="4" id="KW-0949">S-adenosyl-L-methionine</keyword>
<dbReference type="PANTHER" id="PTHR43667:SF2">
    <property type="entry name" value="FATTY ACID C-METHYL TRANSFERASE"/>
    <property type="match status" value="1"/>
</dbReference>
<comment type="caution">
    <text evidence="7">The sequence shown here is derived from an EMBL/GenBank/DDBJ whole genome shotgun (WGS) entry which is preliminary data.</text>
</comment>
<keyword evidence="2 7" id="KW-0489">Methyltransferase</keyword>
<dbReference type="GO" id="GO:0008825">
    <property type="term" value="F:cyclopropane-fatty-acyl-phospholipid synthase activity"/>
    <property type="evidence" value="ECO:0007669"/>
    <property type="project" value="UniProtKB-EC"/>
</dbReference>
<organism evidence="7 8">
    <name type="scientific">Nocardioides marinus</name>
    <dbReference type="NCBI Taxonomy" id="374514"/>
    <lineage>
        <taxon>Bacteria</taxon>
        <taxon>Bacillati</taxon>
        <taxon>Actinomycetota</taxon>
        <taxon>Actinomycetes</taxon>
        <taxon>Propionibacteriales</taxon>
        <taxon>Nocardioidaceae</taxon>
        <taxon>Nocardioides</taxon>
    </lineage>
</organism>
<feature type="compositionally biased region" description="Low complexity" evidence="6">
    <location>
        <begin position="1"/>
        <end position="18"/>
    </location>
</feature>
<evidence type="ECO:0000313" key="7">
    <source>
        <dbReference type="EMBL" id="NYI11889.1"/>
    </source>
</evidence>
<feature type="region of interest" description="Disordered" evidence="6">
    <location>
        <begin position="124"/>
        <end position="143"/>
    </location>
</feature>
<dbReference type="GO" id="GO:0032259">
    <property type="term" value="P:methylation"/>
    <property type="evidence" value="ECO:0007669"/>
    <property type="project" value="UniProtKB-KW"/>
</dbReference>
<gene>
    <name evidence="7" type="ORF">BKA05_003404</name>
</gene>
<evidence type="ECO:0000256" key="1">
    <source>
        <dbReference type="ARBA" id="ARBA00010815"/>
    </source>
</evidence>
<protein>
    <submittedName>
        <fullName evidence="7">Cyclopropane-fatty-acyl-phospholipid synthase</fullName>
        <ecNumber evidence="7">2.1.1.79</ecNumber>
    </submittedName>
</protein>
<evidence type="ECO:0000313" key="8">
    <source>
        <dbReference type="Proteomes" id="UP000537326"/>
    </source>
</evidence>
<evidence type="ECO:0000256" key="5">
    <source>
        <dbReference type="ARBA" id="ARBA00023098"/>
    </source>
</evidence>
<dbReference type="PIRSF" id="PIRSF003085">
    <property type="entry name" value="CMAS"/>
    <property type="match status" value="1"/>
</dbReference>
<dbReference type="GO" id="GO:0008610">
    <property type="term" value="P:lipid biosynthetic process"/>
    <property type="evidence" value="ECO:0007669"/>
    <property type="project" value="InterPro"/>
</dbReference>
<comment type="similarity">
    <text evidence="1">Belongs to the CFA/CMAS family.</text>
</comment>
<dbReference type="EC" id="2.1.1.79" evidence="7"/>
<evidence type="ECO:0000256" key="2">
    <source>
        <dbReference type="ARBA" id="ARBA00022603"/>
    </source>
</evidence>
<accession>A0A7Z0C673</accession>
<proteinExistence type="inferred from homology"/>
<keyword evidence="3 7" id="KW-0808">Transferase</keyword>
<dbReference type="SUPFAM" id="SSF53335">
    <property type="entry name" value="S-adenosyl-L-methionine-dependent methyltransferases"/>
    <property type="match status" value="1"/>
</dbReference>
<keyword evidence="8" id="KW-1185">Reference proteome</keyword>
<dbReference type="InterPro" id="IPR003333">
    <property type="entry name" value="CMAS"/>
</dbReference>
<dbReference type="Proteomes" id="UP000537326">
    <property type="component" value="Unassembled WGS sequence"/>
</dbReference>
<evidence type="ECO:0000256" key="4">
    <source>
        <dbReference type="ARBA" id="ARBA00022691"/>
    </source>
</evidence>
<dbReference type="RefSeq" id="WP_179532515.1">
    <property type="nucleotide sequence ID" value="NZ_BAAAPP010000019.1"/>
</dbReference>
<feature type="region of interest" description="Disordered" evidence="6">
    <location>
        <begin position="1"/>
        <end position="28"/>
    </location>
</feature>